<sequence length="150" mass="16583">MDFTLGDVLTVAVPVVILGMVIWALNQAFKPRDFGVSEAERYQRELARRSAAHQAEQTQAALAARARANTQAGHKQPPQPQPRLQRHAQPAAAPASGRPLAVLPDGQLNPDFVRQLQSMARNGQKIQAIKLLRDYTRADLLSAKNYIDRL</sequence>
<organism evidence="3 4">
    <name type="scientific">Arthrobacter cupressi</name>
    <dbReference type="NCBI Taxonomy" id="1045773"/>
    <lineage>
        <taxon>Bacteria</taxon>
        <taxon>Bacillati</taxon>
        <taxon>Actinomycetota</taxon>
        <taxon>Actinomycetes</taxon>
        <taxon>Micrococcales</taxon>
        <taxon>Micrococcaceae</taxon>
        <taxon>Arthrobacter</taxon>
    </lineage>
</organism>
<name>A0A1G8YJS1_9MICC</name>
<gene>
    <name evidence="3" type="ORF">SAMN05216555_12512</name>
</gene>
<keyword evidence="2" id="KW-0812">Transmembrane</keyword>
<dbReference type="Proteomes" id="UP000182130">
    <property type="component" value="Unassembled WGS sequence"/>
</dbReference>
<reference evidence="4" key="1">
    <citation type="submission" date="2016-10" db="EMBL/GenBank/DDBJ databases">
        <authorList>
            <person name="Varghese N."/>
            <person name="Submissions S."/>
        </authorList>
    </citation>
    <scope>NUCLEOTIDE SEQUENCE [LARGE SCALE GENOMIC DNA]</scope>
    <source>
        <strain evidence="4">CGMCC 1.10783</strain>
    </source>
</reference>
<feature type="transmembrane region" description="Helical" evidence="2">
    <location>
        <begin position="6"/>
        <end position="25"/>
    </location>
</feature>
<dbReference type="STRING" id="1045773.SAMN05216555_12512"/>
<evidence type="ECO:0000313" key="3">
    <source>
        <dbReference type="EMBL" id="SDK02435.1"/>
    </source>
</evidence>
<feature type="region of interest" description="Disordered" evidence="1">
    <location>
        <begin position="47"/>
        <end position="100"/>
    </location>
</feature>
<keyword evidence="2" id="KW-0472">Membrane</keyword>
<proteinExistence type="predicted"/>
<evidence type="ECO:0000256" key="2">
    <source>
        <dbReference type="SAM" id="Phobius"/>
    </source>
</evidence>
<keyword evidence="2" id="KW-1133">Transmembrane helix</keyword>
<feature type="compositionally biased region" description="Low complexity" evidence="1">
    <location>
        <begin position="52"/>
        <end position="72"/>
    </location>
</feature>
<keyword evidence="4" id="KW-1185">Reference proteome</keyword>
<evidence type="ECO:0000313" key="4">
    <source>
        <dbReference type="Proteomes" id="UP000182130"/>
    </source>
</evidence>
<dbReference type="RefSeq" id="WP_074591580.1">
    <property type="nucleotide sequence ID" value="NZ_FNEI01000025.1"/>
</dbReference>
<accession>A0A1G8YJS1</accession>
<dbReference type="EMBL" id="FNEI01000025">
    <property type="protein sequence ID" value="SDK02435.1"/>
    <property type="molecule type" value="Genomic_DNA"/>
</dbReference>
<dbReference type="OrthoDB" id="4954643at2"/>
<evidence type="ECO:0008006" key="5">
    <source>
        <dbReference type="Google" id="ProtNLM"/>
    </source>
</evidence>
<evidence type="ECO:0000256" key="1">
    <source>
        <dbReference type="SAM" id="MobiDB-lite"/>
    </source>
</evidence>
<protein>
    <recommendedName>
        <fullName evidence="5">Ribosomal protein L7/L12 C-terminal domain-containing protein</fullName>
    </recommendedName>
</protein>
<dbReference type="AlphaFoldDB" id="A0A1G8YJS1"/>